<reference evidence="2 3" key="1">
    <citation type="submission" date="2019-12" db="EMBL/GenBank/DDBJ databases">
        <title>Chromosome-level assembly of the Caenorhabditis remanei genome.</title>
        <authorList>
            <person name="Teterina A.A."/>
            <person name="Willis J.H."/>
            <person name="Phillips P.C."/>
        </authorList>
    </citation>
    <scope>NUCLEOTIDE SEQUENCE [LARGE SCALE GENOMIC DNA]</scope>
    <source>
        <strain evidence="2 3">PX506</strain>
        <tissue evidence="2">Whole organism</tissue>
    </source>
</reference>
<name>A0A6A5HU24_CAERE</name>
<evidence type="ECO:0000256" key="1">
    <source>
        <dbReference type="SAM" id="MobiDB-lite"/>
    </source>
</evidence>
<evidence type="ECO:0000313" key="3">
    <source>
        <dbReference type="Proteomes" id="UP000483820"/>
    </source>
</evidence>
<comment type="caution">
    <text evidence="2">The sequence shown here is derived from an EMBL/GenBank/DDBJ whole genome shotgun (WGS) entry which is preliminary data.</text>
</comment>
<evidence type="ECO:0000313" key="2">
    <source>
        <dbReference type="EMBL" id="KAF1769723.1"/>
    </source>
</evidence>
<dbReference type="GeneID" id="78773274"/>
<feature type="region of interest" description="Disordered" evidence="1">
    <location>
        <begin position="1"/>
        <end position="84"/>
    </location>
</feature>
<dbReference type="CTD" id="78773274"/>
<accession>A0A6A5HU24</accession>
<dbReference type="Proteomes" id="UP000483820">
    <property type="component" value="Chromosome I"/>
</dbReference>
<protein>
    <submittedName>
        <fullName evidence="2">Uncharacterized protein</fullName>
    </submittedName>
</protein>
<sequence>MIGTPATLVRRKLPSADYSSSDSYTRRQQRSRSLGNYRSQEGHLRTSEAATAEYKRHQDQRLQEATGSEVQKKKDKNVPAAEDIAQRNVEISPQQRHLQLSTTSENSGRILLPAEDVDLVHQHEQEKNRHRKLLNLLQNSYKKMFNVISTEEHPTGSSPRIATSGETQRRCLQAKLSRNRQIFTQLQQKSTHLPIPAQAIEQVNKQHQDHESEEDGREVDKPSE</sequence>
<dbReference type="AlphaFoldDB" id="A0A6A5HU24"/>
<feature type="region of interest" description="Disordered" evidence="1">
    <location>
        <begin position="189"/>
        <end position="224"/>
    </location>
</feature>
<dbReference type="KEGG" id="crq:GCK72_001540"/>
<dbReference type="RefSeq" id="XP_053591663.1">
    <property type="nucleotide sequence ID" value="XM_053723018.1"/>
</dbReference>
<proteinExistence type="predicted"/>
<feature type="compositionally biased region" description="Basic and acidic residues" evidence="1">
    <location>
        <begin position="53"/>
        <end position="62"/>
    </location>
</feature>
<dbReference type="EMBL" id="WUAV01000001">
    <property type="protein sequence ID" value="KAF1769723.1"/>
    <property type="molecule type" value="Genomic_DNA"/>
</dbReference>
<organism evidence="2 3">
    <name type="scientific">Caenorhabditis remanei</name>
    <name type="common">Caenorhabditis vulgaris</name>
    <dbReference type="NCBI Taxonomy" id="31234"/>
    <lineage>
        <taxon>Eukaryota</taxon>
        <taxon>Metazoa</taxon>
        <taxon>Ecdysozoa</taxon>
        <taxon>Nematoda</taxon>
        <taxon>Chromadorea</taxon>
        <taxon>Rhabditida</taxon>
        <taxon>Rhabditina</taxon>
        <taxon>Rhabditomorpha</taxon>
        <taxon>Rhabditoidea</taxon>
        <taxon>Rhabditidae</taxon>
        <taxon>Peloderinae</taxon>
        <taxon>Caenorhabditis</taxon>
    </lineage>
</organism>
<gene>
    <name evidence="2" type="ORF">GCK72_001540</name>
</gene>